<feature type="transmembrane region" description="Helical" evidence="2">
    <location>
        <begin position="20"/>
        <end position="39"/>
    </location>
</feature>
<feature type="compositionally biased region" description="Polar residues" evidence="1">
    <location>
        <begin position="438"/>
        <end position="447"/>
    </location>
</feature>
<gene>
    <name evidence="3" type="ORF">Pan14r_39960</name>
</gene>
<sequence length="447" mass="48045">MIANTPSPPHPFTPPLSAAAFRLLPIALLLICIATLGGCRSRAKQDLYVQKLTSEVRLLEDQLYQADYENQVLAEKLKRERERRERTRSTANAESRSTYRNPPTELAQPRRTTPRVESTNSPPEPIADQRPNADPVPDAIEPADTAIPPADSPKADATNRVLPPVGDDSGMPDLDDLDDPSAWIDEGEVIPPGVGDLKTNGAPNELPAPADDTGTPDIGEAMPPSEPEPPGKFDLQIPPIEPGEILPPPTPGTPAEDPPGKVPLPDSLKELGVRSDASPIKLSLHRGFSGPHQFGDEDHPADQPANGMLLTVTATDLSDRPLDLAEFDIDAKLNVVAIDPTESDEHSVLAKWEFDPAEVRGLVSRVPVSGLRIPVMWDDVPPSVSEVVIQATLATNDDKLSCEGVVRLDKPAGANGWMPRGDDVQRVKTAMADEPDADTNSSSSTIR</sequence>
<keyword evidence="2" id="KW-0812">Transmembrane</keyword>
<protein>
    <submittedName>
        <fullName evidence="3">Uncharacterized protein</fullName>
    </submittedName>
</protein>
<proteinExistence type="predicted"/>
<feature type="region of interest" description="Disordered" evidence="1">
    <location>
        <begin position="428"/>
        <end position="447"/>
    </location>
</feature>
<feature type="region of interest" description="Disordered" evidence="1">
    <location>
        <begin position="79"/>
        <end position="263"/>
    </location>
</feature>
<evidence type="ECO:0000313" key="4">
    <source>
        <dbReference type="Proteomes" id="UP000317238"/>
    </source>
</evidence>
<name>A0A5C5YBI7_9PLAN</name>
<comment type="caution">
    <text evidence="3">The sequence shown here is derived from an EMBL/GenBank/DDBJ whole genome shotgun (WGS) entry which is preliminary data.</text>
</comment>
<dbReference type="EMBL" id="SJPL01000001">
    <property type="protein sequence ID" value="TWT71685.1"/>
    <property type="molecule type" value="Genomic_DNA"/>
</dbReference>
<feature type="compositionally biased region" description="Basic and acidic residues" evidence="1">
    <location>
        <begin position="79"/>
        <end position="88"/>
    </location>
</feature>
<accession>A0A5C5YBI7</accession>
<evidence type="ECO:0000256" key="2">
    <source>
        <dbReference type="SAM" id="Phobius"/>
    </source>
</evidence>
<evidence type="ECO:0000313" key="3">
    <source>
        <dbReference type="EMBL" id="TWT71685.1"/>
    </source>
</evidence>
<keyword evidence="2" id="KW-0472">Membrane</keyword>
<evidence type="ECO:0000256" key="1">
    <source>
        <dbReference type="SAM" id="MobiDB-lite"/>
    </source>
</evidence>
<dbReference type="AlphaFoldDB" id="A0A5C5YBI7"/>
<reference evidence="3 4" key="1">
    <citation type="submission" date="2019-02" db="EMBL/GenBank/DDBJ databases">
        <title>Deep-cultivation of Planctomycetes and their phenomic and genomic characterization uncovers novel biology.</title>
        <authorList>
            <person name="Wiegand S."/>
            <person name="Jogler M."/>
            <person name="Boedeker C."/>
            <person name="Pinto D."/>
            <person name="Vollmers J."/>
            <person name="Rivas-Marin E."/>
            <person name="Kohn T."/>
            <person name="Peeters S.H."/>
            <person name="Heuer A."/>
            <person name="Rast P."/>
            <person name="Oberbeckmann S."/>
            <person name="Bunk B."/>
            <person name="Jeske O."/>
            <person name="Meyerdierks A."/>
            <person name="Storesund J.E."/>
            <person name="Kallscheuer N."/>
            <person name="Luecker S."/>
            <person name="Lage O.M."/>
            <person name="Pohl T."/>
            <person name="Merkel B.J."/>
            <person name="Hornburger P."/>
            <person name="Mueller R.-W."/>
            <person name="Bruemmer F."/>
            <person name="Labrenz M."/>
            <person name="Spormann A.M."/>
            <person name="Op Den Camp H."/>
            <person name="Overmann J."/>
            <person name="Amann R."/>
            <person name="Jetten M.S.M."/>
            <person name="Mascher T."/>
            <person name="Medema M.H."/>
            <person name="Devos D.P."/>
            <person name="Kaster A.-K."/>
            <person name="Ovreas L."/>
            <person name="Rohde M."/>
            <person name="Galperin M.Y."/>
            <person name="Jogler C."/>
        </authorList>
    </citation>
    <scope>NUCLEOTIDE SEQUENCE [LARGE SCALE GENOMIC DNA]</scope>
    <source>
        <strain evidence="3 4">Pan14r</strain>
    </source>
</reference>
<organism evidence="3 4">
    <name type="scientific">Crateriforma conspicua</name>
    <dbReference type="NCBI Taxonomy" id="2527996"/>
    <lineage>
        <taxon>Bacteria</taxon>
        <taxon>Pseudomonadati</taxon>
        <taxon>Planctomycetota</taxon>
        <taxon>Planctomycetia</taxon>
        <taxon>Planctomycetales</taxon>
        <taxon>Planctomycetaceae</taxon>
        <taxon>Crateriforma</taxon>
    </lineage>
</organism>
<feature type="compositionally biased region" description="Polar residues" evidence="1">
    <location>
        <begin position="89"/>
        <end position="101"/>
    </location>
</feature>
<keyword evidence="2" id="KW-1133">Transmembrane helix</keyword>
<feature type="compositionally biased region" description="Pro residues" evidence="1">
    <location>
        <begin position="239"/>
        <end position="262"/>
    </location>
</feature>
<keyword evidence="4" id="KW-1185">Reference proteome</keyword>
<dbReference type="Proteomes" id="UP000317238">
    <property type="component" value="Unassembled WGS sequence"/>
</dbReference>